<dbReference type="InterPro" id="IPR013087">
    <property type="entry name" value="Znf_C2H2_type"/>
</dbReference>
<feature type="chain" id="PRO_5010985165" description="C2H2-type domain-containing protein" evidence="3">
    <location>
        <begin position="22"/>
        <end position="442"/>
    </location>
</feature>
<dbReference type="Pfam" id="PF00096">
    <property type="entry name" value="zf-C2H2"/>
    <property type="match status" value="1"/>
</dbReference>
<feature type="region of interest" description="Disordered" evidence="2">
    <location>
        <begin position="195"/>
        <end position="216"/>
    </location>
</feature>
<name>A0A1Y2DRR3_9PEZI</name>
<protein>
    <recommendedName>
        <fullName evidence="4">C2H2-type domain-containing protein</fullName>
    </recommendedName>
</protein>
<dbReference type="PROSITE" id="PS00028">
    <property type="entry name" value="ZINC_FINGER_C2H2_1"/>
    <property type="match status" value="3"/>
</dbReference>
<dbReference type="SMART" id="SM00355">
    <property type="entry name" value="ZnF_C2H2"/>
    <property type="match status" value="3"/>
</dbReference>
<feature type="domain" description="C2H2-type" evidence="4">
    <location>
        <begin position="335"/>
        <end position="357"/>
    </location>
</feature>
<dbReference type="PROSITE" id="PS50157">
    <property type="entry name" value="ZINC_FINGER_C2H2_2"/>
    <property type="match status" value="2"/>
</dbReference>
<dbReference type="AlphaFoldDB" id="A0A1Y2DRR3"/>
<feature type="domain" description="C2H2-type" evidence="4">
    <location>
        <begin position="401"/>
        <end position="431"/>
    </location>
</feature>
<dbReference type="Proteomes" id="UP000193689">
    <property type="component" value="Unassembled WGS sequence"/>
</dbReference>
<feature type="signal peptide" evidence="3">
    <location>
        <begin position="1"/>
        <end position="21"/>
    </location>
</feature>
<comment type="caution">
    <text evidence="5">The sequence shown here is derived from an EMBL/GenBank/DDBJ whole genome shotgun (WGS) entry which is preliminary data.</text>
</comment>
<keyword evidence="3" id="KW-0732">Signal</keyword>
<dbReference type="GO" id="GO:0008270">
    <property type="term" value="F:zinc ion binding"/>
    <property type="evidence" value="ECO:0007669"/>
    <property type="project" value="UniProtKB-KW"/>
</dbReference>
<dbReference type="InterPro" id="IPR036236">
    <property type="entry name" value="Znf_C2H2_sf"/>
</dbReference>
<feature type="region of interest" description="Disordered" evidence="2">
    <location>
        <begin position="293"/>
        <end position="338"/>
    </location>
</feature>
<dbReference type="SUPFAM" id="SSF57667">
    <property type="entry name" value="beta-beta-alpha zinc fingers"/>
    <property type="match status" value="1"/>
</dbReference>
<evidence type="ECO:0000313" key="5">
    <source>
        <dbReference type="EMBL" id="ORY61796.1"/>
    </source>
</evidence>
<dbReference type="Gene3D" id="3.30.160.60">
    <property type="entry name" value="Classic Zinc Finger"/>
    <property type="match status" value="2"/>
</dbReference>
<dbReference type="STRING" id="1141098.A0A1Y2DRR3"/>
<sequence length="442" mass="49607">MKVISCFTIFMLSISPHTTSGSPWITTVGKQSICTGILSSIMTRNPPLQAEPVDVEIRDTRQRKGINRSQSPVTSSRRENAMRRDVDGLVNAPHQSSPVSQIEDSSWLKVVLFRIYNQQLKHDLQLPIKQSEITKTLLKRKISHLLKMESLEDYCFGGPHGLNQPPDSENVFDAWNMYNLAEIDTAGIPSSFHLTDMHQSSRSQDDAATTAGDSRSPATLMDLLEVELDTEISCPWGDSHGNDLIDLSLLQAQVPVQSNTQDHCIDPQYMIMCSPRDLTASQDVDAFVQNDAPMASTTEPVPPTPRISQPKTPSNRKATAESAQGKKQRQMNKVQSCPTCGKHFKGRRDYNRHIKYHDRPFACHLCESNYGDPKGLKRHIVACHKDYAHAQKEFQQYVGPFPCGVAACKKVFTRLDNRKRHWENKHSLDSPSPVVSESMSTK</sequence>
<dbReference type="OrthoDB" id="654211at2759"/>
<dbReference type="RefSeq" id="XP_040713873.1">
    <property type="nucleotide sequence ID" value="XM_040858593.1"/>
</dbReference>
<gene>
    <name evidence="5" type="ORF">BCR38DRAFT_411638</name>
</gene>
<feature type="compositionally biased region" description="Polar residues" evidence="2">
    <location>
        <begin position="429"/>
        <end position="442"/>
    </location>
</feature>
<keyword evidence="1" id="KW-0863">Zinc-finger</keyword>
<proteinExistence type="predicted"/>
<feature type="region of interest" description="Disordered" evidence="2">
    <location>
        <begin position="423"/>
        <end position="442"/>
    </location>
</feature>
<accession>A0A1Y2DRR3</accession>
<dbReference type="EMBL" id="MCFJ01000010">
    <property type="protein sequence ID" value="ORY61796.1"/>
    <property type="molecule type" value="Genomic_DNA"/>
</dbReference>
<keyword evidence="6" id="KW-1185">Reference proteome</keyword>
<feature type="compositionally biased region" description="Polar residues" evidence="2">
    <location>
        <begin position="306"/>
        <end position="317"/>
    </location>
</feature>
<evidence type="ECO:0000256" key="3">
    <source>
        <dbReference type="SAM" id="SignalP"/>
    </source>
</evidence>
<evidence type="ECO:0000259" key="4">
    <source>
        <dbReference type="PROSITE" id="PS50157"/>
    </source>
</evidence>
<dbReference type="InParanoid" id="A0A1Y2DRR3"/>
<evidence type="ECO:0000313" key="6">
    <source>
        <dbReference type="Proteomes" id="UP000193689"/>
    </source>
</evidence>
<evidence type="ECO:0000256" key="2">
    <source>
        <dbReference type="SAM" id="MobiDB-lite"/>
    </source>
</evidence>
<organism evidence="5 6">
    <name type="scientific">Pseudomassariella vexata</name>
    <dbReference type="NCBI Taxonomy" id="1141098"/>
    <lineage>
        <taxon>Eukaryota</taxon>
        <taxon>Fungi</taxon>
        <taxon>Dikarya</taxon>
        <taxon>Ascomycota</taxon>
        <taxon>Pezizomycotina</taxon>
        <taxon>Sordariomycetes</taxon>
        <taxon>Xylariomycetidae</taxon>
        <taxon>Amphisphaeriales</taxon>
        <taxon>Pseudomassariaceae</taxon>
        <taxon>Pseudomassariella</taxon>
    </lineage>
</organism>
<dbReference type="GeneID" id="63774805"/>
<keyword evidence="1" id="KW-0479">Metal-binding</keyword>
<evidence type="ECO:0000256" key="1">
    <source>
        <dbReference type="PROSITE-ProRule" id="PRU00042"/>
    </source>
</evidence>
<feature type="region of interest" description="Disordered" evidence="2">
    <location>
        <begin position="61"/>
        <end position="80"/>
    </location>
</feature>
<reference evidence="5 6" key="1">
    <citation type="submission" date="2016-07" db="EMBL/GenBank/DDBJ databases">
        <title>Pervasive Adenine N6-methylation of Active Genes in Fungi.</title>
        <authorList>
            <consortium name="DOE Joint Genome Institute"/>
            <person name="Mondo S.J."/>
            <person name="Dannebaum R.O."/>
            <person name="Kuo R.C."/>
            <person name="Labutti K."/>
            <person name="Haridas S."/>
            <person name="Kuo A."/>
            <person name="Salamov A."/>
            <person name="Ahrendt S.R."/>
            <person name="Lipzen A."/>
            <person name="Sullivan W."/>
            <person name="Andreopoulos W.B."/>
            <person name="Clum A."/>
            <person name="Lindquist E."/>
            <person name="Daum C."/>
            <person name="Ramamoorthy G.K."/>
            <person name="Gryganskyi A."/>
            <person name="Culley D."/>
            <person name="Magnuson J.K."/>
            <person name="James T.Y."/>
            <person name="O'Malley M.A."/>
            <person name="Stajich J.E."/>
            <person name="Spatafora J.W."/>
            <person name="Visel A."/>
            <person name="Grigoriev I.V."/>
        </authorList>
    </citation>
    <scope>NUCLEOTIDE SEQUENCE [LARGE SCALE GENOMIC DNA]</scope>
    <source>
        <strain evidence="5 6">CBS 129021</strain>
    </source>
</reference>
<keyword evidence="1" id="KW-0862">Zinc</keyword>